<evidence type="ECO:0000313" key="18">
    <source>
        <dbReference type="Proteomes" id="UP000007875"/>
    </source>
</evidence>
<dbReference type="EC" id="2.7.1.-" evidence="14"/>
<dbReference type="FunFam" id="3.30.420.40:FF:000095">
    <property type="entry name" value="Phosphotransferase"/>
    <property type="match status" value="1"/>
</dbReference>
<dbReference type="GO" id="GO:0005739">
    <property type="term" value="C:mitochondrion"/>
    <property type="evidence" value="ECO:0007669"/>
    <property type="project" value="TreeGrafter"/>
</dbReference>
<dbReference type="SUPFAM" id="SSF53067">
    <property type="entry name" value="Actin-like ATPase domain"/>
    <property type="match status" value="2"/>
</dbReference>
<comment type="catalytic activity">
    <reaction evidence="10">
        <text>D-fructose + ATP = D-fructose 6-phosphate + ADP + H(+)</text>
        <dbReference type="Rhea" id="RHEA:16125"/>
        <dbReference type="ChEBI" id="CHEBI:15378"/>
        <dbReference type="ChEBI" id="CHEBI:30616"/>
        <dbReference type="ChEBI" id="CHEBI:37721"/>
        <dbReference type="ChEBI" id="CHEBI:61527"/>
        <dbReference type="ChEBI" id="CHEBI:456216"/>
        <dbReference type="EC" id="2.7.1.1"/>
    </reaction>
    <physiologicalReaction direction="left-to-right" evidence="10">
        <dbReference type="Rhea" id="RHEA:16126"/>
    </physiologicalReaction>
</comment>
<evidence type="ECO:0000256" key="9">
    <source>
        <dbReference type="ARBA" id="ARBA00044613"/>
    </source>
</evidence>
<dbReference type="InParanoid" id="H2ZPF4"/>
<keyword evidence="7 14" id="KW-0067">ATP-binding</keyword>
<keyword evidence="4 14" id="KW-0808">Transferase</keyword>
<name>H2ZPF4_CIOSA</name>
<dbReference type="STRING" id="51511.ENSCSAVP00000019470"/>
<evidence type="ECO:0000256" key="5">
    <source>
        <dbReference type="ARBA" id="ARBA00022741"/>
    </source>
</evidence>
<dbReference type="Pfam" id="PF03727">
    <property type="entry name" value="Hexokinase_2"/>
    <property type="match status" value="1"/>
</dbReference>
<keyword evidence="8 14" id="KW-0324">Glycolysis</keyword>
<dbReference type="Pfam" id="PF00349">
    <property type="entry name" value="Hexokinase_1"/>
    <property type="match status" value="1"/>
</dbReference>
<sequence>IYIFVLQVDKVIEAFTLSDEKLMHLSTKLFEQLFKGLGQATNEEAELKMLPSYVTSTPDGTEHGDFLALDLGGTNFRIILVKITPNPNSNIQMDNQVYSISHKLMTGTGTKLFDHLVNCLWDFLVERDMMCQLLPIGFTFSFPTRHLGIKKTILVNWSKGFTASGVVGEDIGQLLNDAINRKFKNFELKIMSTVVNDTVGTMVSCAYDHHETCMGLIVGTGTNMCYMESQSNTEMLGDNFRSLEGEMCINTEWGAFGDNSGSLDEVKTSYDIAIDHNSPNQGEHIYEKMISGMYMGELVRRIIVDLSAKGELFQKVDEHSILYDGGFSTAFVSQILQPNIDATMTMEYLRSFGVTANIDDVAKVKKICEAVSVRAAALCAVGVVAVARKIEKNRGHVRMVVGVDGSVYRKHPTFKNVLIDTTRRLAPELNIGFEVSTDGSGRGAALVAAV</sequence>
<evidence type="ECO:0000256" key="6">
    <source>
        <dbReference type="ARBA" id="ARBA00022777"/>
    </source>
</evidence>
<feature type="domain" description="Hexokinase C-terminal" evidence="16">
    <location>
        <begin position="214"/>
        <end position="450"/>
    </location>
</feature>
<dbReference type="InterPro" id="IPR043129">
    <property type="entry name" value="ATPase_NBD"/>
</dbReference>
<accession>H2ZPF4</accession>
<comment type="catalytic activity">
    <reaction evidence="9">
        <text>a D-hexose + ATP = a D-hexose 6-phosphate + ADP + H(+)</text>
        <dbReference type="Rhea" id="RHEA:22740"/>
        <dbReference type="ChEBI" id="CHEBI:4194"/>
        <dbReference type="ChEBI" id="CHEBI:15378"/>
        <dbReference type="ChEBI" id="CHEBI:30616"/>
        <dbReference type="ChEBI" id="CHEBI:229467"/>
        <dbReference type="ChEBI" id="CHEBI:456216"/>
        <dbReference type="EC" id="2.7.1.1"/>
    </reaction>
    <physiologicalReaction direction="left-to-right" evidence="9">
        <dbReference type="Rhea" id="RHEA:22741"/>
    </physiologicalReaction>
</comment>
<keyword evidence="6 14" id="KW-0418">Kinase</keyword>
<dbReference type="FunCoup" id="H2ZPF4">
    <property type="interactions" value="2"/>
</dbReference>
<keyword evidence="18" id="KW-1185">Reference proteome</keyword>
<evidence type="ECO:0000256" key="10">
    <source>
        <dbReference type="ARBA" id="ARBA00047905"/>
    </source>
</evidence>
<protein>
    <recommendedName>
        <fullName evidence="14">Phosphotransferase</fullName>
        <ecNumber evidence="14">2.7.1.-</ecNumber>
    </recommendedName>
</protein>
<dbReference type="PROSITE" id="PS51748">
    <property type="entry name" value="HEXOKINASE_2"/>
    <property type="match status" value="1"/>
</dbReference>
<dbReference type="PRINTS" id="PR00475">
    <property type="entry name" value="HEXOKINASE"/>
</dbReference>
<reference evidence="18" key="1">
    <citation type="submission" date="2003-08" db="EMBL/GenBank/DDBJ databases">
        <authorList>
            <person name="Birren B."/>
            <person name="Nusbaum C."/>
            <person name="Abebe A."/>
            <person name="Abouelleil A."/>
            <person name="Adekoya E."/>
            <person name="Ait-zahra M."/>
            <person name="Allen N."/>
            <person name="Allen T."/>
            <person name="An P."/>
            <person name="Anderson M."/>
            <person name="Anderson S."/>
            <person name="Arachchi H."/>
            <person name="Armbruster J."/>
            <person name="Bachantsang P."/>
            <person name="Baldwin J."/>
            <person name="Barry A."/>
            <person name="Bayul T."/>
            <person name="Blitshsteyn B."/>
            <person name="Bloom T."/>
            <person name="Blye J."/>
            <person name="Boguslavskiy L."/>
            <person name="Borowsky M."/>
            <person name="Boukhgalter B."/>
            <person name="Brunache A."/>
            <person name="Butler J."/>
            <person name="Calixte N."/>
            <person name="Calvo S."/>
            <person name="Camarata J."/>
            <person name="Campo K."/>
            <person name="Chang J."/>
            <person name="Cheshatsang Y."/>
            <person name="Citroen M."/>
            <person name="Collymore A."/>
            <person name="Considine T."/>
            <person name="Cook A."/>
            <person name="Cooke P."/>
            <person name="Corum B."/>
            <person name="Cuomo C."/>
            <person name="David R."/>
            <person name="Dawoe T."/>
            <person name="Degray S."/>
            <person name="Dodge S."/>
            <person name="Dooley K."/>
            <person name="Dorje P."/>
            <person name="Dorjee K."/>
            <person name="Dorris L."/>
            <person name="Duffey N."/>
            <person name="Dupes A."/>
            <person name="Elkins T."/>
            <person name="Engels R."/>
            <person name="Erickson J."/>
            <person name="Farina A."/>
            <person name="Faro S."/>
            <person name="Ferreira P."/>
            <person name="Fischer H."/>
            <person name="Fitzgerald M."/>
            <person name="Foley K."/>
            <person name="Gage D."/>
            <person name="Galagan J."/>
            <person name="Gearin G."/>
            <person name="Gnerre S."/>
            <person name="Gnirke A."/>
            <person name="Goyette A."/>
            <person name="Graham J."/>
            <person name="Grandbois E."/>
            <person name="Gyaltsen K."/>
            <person name="Hafez N."/>
            <person name="Hagopian D."/>
            <person name="Hagos B."/>
            <person name="Hall J."/>
            <person name="Hatcher B."/>
            <person name="Heller A."/>
            <person name="Higgins H."/>
            <person name="Honan T."/>
            <person name="Horn A."/>
            <person name="Houde N."/>
            <person name="Hughes L."/>
            <person name="Hulme W."/>
            <person name="Husby E."/>
            <person name="Iliev I."/>
            <person name="Jaffe D."/>
            <person name="Jones C."/>
            <person name="Kamal M."/>
            <person name="Kamat A."/>
            <person name="Kamvysselis M."/>
            <person name="Karlsson E."/>
            <person name="Kells C."/>
            <person name="Kieu A."/>
            <person name="Kisner P."/>
            <person name="Kodira C."/>
            <person name="Kulbokas E."/>
            <person name="Labutti K."/>
            <person name="Lama D."/>
            <person name="Landers T."/>
            <person name="Leger J."/>
            <person name="Levine S."/>
            <person name="Lewis D."/>
            <person name="Lewis T."/>
            <person name="Lindblad-toh K."/>
            <person name="Liu X."/>
            <person name="Lokyitsang T."/>
            <person name="Lokyitsang Y."/>
            <person name="Lucien O."/>
            <person name="Lui A."/>
            <person name="Ma L.J."/>
            <person name="Mabbitt R."/>
            <person name="Macdonald J."/>
            <person name="Maclean C."/>
            <person name="Major J."/>
            <person name="Manning J."/>
            <person name="Marabella R."/>
            <person name="Maru K."/>
            <person name="Matthews C."/>
            <person name="Mauceli E."/>
            <person name="Mccarthy M."/>
            <person name="Mcdonough S."/>
            <person name="Mcghee T."/>
            <person name="Meldrim J."/>
            <person name="Meneus L."/>
            <person name="Mesirov J."/>
            <person name="Mihalev A."/>
            <person name="Mihova T."/>
            <person name="Mikkelsen T."/>
            <person name="Mlenga V."/>
            <person name="Moru K."/>
            <person name="Mozes J."/>
            <person name="Mulrain L."/>
            <person name="Munson G."/>
            <person name="Naylor J."/>
            <person name="Newes C."/>
            <person name="Nguyen C."/>
            <person name="Nguyen N."/>
            <person name="Nguyen T."/>
            <person name="Nicol R."/>
            <person name="Nielsen C."/>
            <person name="Nizzari M."/>
            <person name="Norbu C."/>
            <person name="Norbu N."/>
            <person name="O'donnell P."/>
            <person name="Okoawo O."/>
            <person name="O'leary S."/>
            <person name="Omotosho B."/>
            <person name="O'neill K."/>
            <person name="Osman S."/>
            <person name="Parker S."/>
            <person name="Perrin D."/>
            <person name="Phunkhang P."/>
            <person name="Piqani B."/>
            <person name="Purcell S."/>
            <person name="Rachupka T."/>
            <person name="Ramasamy U."/>
            <person name="Rameau R."/>
            <person name="Ray V."/>
            <person name="Raymond C."/>
            <person name="Retta R."/>
            <person name="Richardson S."/>
            <person name="Rise C."/>
            <person name="Rodriguez J."/>
            <person name="Rogers J."/>
            <person name="Rogov P."/>
            <person name="Rutman M."/>
            <person name="Schupbach R."/>
            <person name="Seaman C."/>
            <person name="Settipalli S."/>
            <person name="Sharpe T."/>
            <person name="Sheridan J."/>
            <person name="Sherpa N."/>
            <person name="Shi J."/>
            <person name="Smirnov S."/>
            <person name="Smith C."/>
            <person name="Sougnez C."/>
            <person name="Spencer B."/>
            <person name="Stalker J."/>
            <person name="Stange-thomann N."/>
            <person name="Stavropoulos S."/>
            <person name="Stetson K."/>
            <person name="Stone C."/>
            <person name="Stone S."/>
            <person name="Stubbs M."/>
            <person name="Talamas J."/>
            <person name="Tchuinga P."/>
            <person name="Tenzing P."/>
            <person name="Tesfaye S."/>
            <person name="Theodore J."/>
            <person name="Thoulutsang Y."/>
            <person name="Topham K."/>
            <person name="Towey S."/>
            <person name="Tsamla T."/>
            <person name="Tsomo N."/>
            <person name="Vallee D."/>
            <person name="Vassiliev H."/>
            <person name="Venkataraman V."/>
            <person name="Vinson J."/>
            <person name="Vo A."/>
            <person name="Wade C."/>
            <person name="Wang S."/>
            <person name="Wangchuk T."/>
            <person name="Wangdi T."/>
            <person name="Whittaker C."/>
            <person name="Wilkinson J."/>
            <person name="Wu Y."/>
            <person name="Wyman D."/>
            <person name="Yadav S."/>
            <person name="Yang S."/>
            <person name="Yang X."/>
            <person name="Yeager S."/>
            <person name="Yee E."/>
            <person name="Young G."/>
            <person name="Zainoun J."/>
            <person name="Zembeck L."/>
            <person name="Zimmer A."/>
            <person name="Zody M."/>
            <person name="Lander E."/>
        </authorList>
    </citation>
    <scope>NUCLEOTIDE SEQUENCE [LARGE SCALE GENOMIC DNA]</scope>
</reference>
<dbReference type="InterPro" id="IPR001312">
    <property type="entry name" value="Hexokinase"/>
</dbReference>
<dbReference type="GO" id="GO:0005536">
    <property type="term" value="F:D-glucose binding"/>
    <property type="evidence" value="ECO:0007669"/>
    <property type="project" value="InterPro"/>
</dbReference>
<reference evidence="17" key="3">
    <citation type="submission" date="2025-09" db="UniProtKB">
        <authorList>
            <consortium name="Ensembl"/>
        </authorList>
    </citation>
    <scope>IDENTIFICATION</scope>
</reference>
<dbReference type="GO" id="GO:0005829">
    <property type="term" value="C:cytosol"/>
    <property type="evidence" value="ECO:0007669"/>
    <property type="project" value="TreeGrafter"/>
</dbReference>
<evidence type="ECO:0000256" key="1">
    <source>
        <dbReference type="ARBA" id="ARBA00004888"/>
    </source>
</evidence>
<reference evidence="17" key="2">
    <citation type="submission" date="2025-08" db="UniProtKB">
        <authorList>
            <consortium name="Ensembl"/>
        </authorList>
    </citation>
    <scope>IDENTIFICATION</scope>
</reference>
<evidence type="ECO:0000256" key="3">
    <source>
        <dbReference type="ARBA" id="ARBA00009225"/>
    </source>
</evidence>
<dbReference type="GO" id="GO:0019158">
    <property type="term" value="F:mannokinase activity"/>
    <property type="evidence" value="ECO:0007669"/>
    <property type="project" value="RHEA"/>
</dbReference>
<comment type="catalytic activity">
    <reaction evidence="12">
        <text>D-mannose + ATP = D-mannose 6-phosphate + ADP + H(+)</text>
        <dbReference type="Rhea" id="RHEA:11028"/>
        <dbReference type="ChEBI" id="CHEBI:4208"/>
        <dbReference type="ChEBI" id="CHEBI:15378"/>
        <dbReference type="ChEBI" id="CHEBI:30616"/>
        <dbReference type="ChEBI" id="CHEBI:58735"/>
        <dbReference type="ChEBI" id="CHEBI:456216"/>
        <dbReference type="EC" id="2.7.1.1"/>
    </reaction>
    <physiologicalReaction direction="left-to-right" evidence="12">
        <dbReference type="Rhea" id="RHEA:11029"/>
    </physiologicalReaction>
</comment>
<dbReference type="Ensembl" id="ENSCSAVT00000019680.1">
    <property type="protein sequence ID" value="ENSCSAVP00000019470.1"/>
    <property type="gene ID" value="ENSCSAVG00000011413.1"/>
</dbReference>
<dbReference type="GO" id="GO:0004340">
    <property type="term" value="F:glucokinase activity"/>
    <property type="evidence" value="ECO:0007669"/>
    <property type="project" value="TreeGrafter"/>
</dbReference>
<evidence type="ECO:0000313" key="17">
    <source>
        <dbReference type="Ensembl" id="ENSCSAVP00000019470.1"/>
    </source>
</evidence>
<dbReference type="UniPathway" id="UPA00109">
    <property type="reaction ID" value="UER00180"/>
</dbReference>
<evidence type="ECO:0000256" key="12">
    <source>
        <dbReference type="ARBA" id="ARBA00050361"/>
    </source>
</evidence>
<comment type="pathway">
    <text evidence="1">Carbohydrate degradation; glycolysis; D-glyceraldehyde 3-phosphate and glycerone phosphate from D-glucose: step 1/4.</text>
</comment>
<dbReference type="InterPro" id="IPR022673">
    <property type="entry name" value="Hexokinase_C"/>
</dbReference>
<comment type="similarity">
    <text evidence="3 14">Belongs to the hexokinase family.</text>
</comment>
<comment type="catalytic activity">
    <reaction evidence="11">
        <text>D-glucose + ATP = D-glucose 6-phosphate + ADP + H(+)</text>
        <dbReference type="Rhea" id="RHEA:17825"/>
        <dbReference type="ChEBI" id="CHEBI:4167"/>
        <dbReference type="ChEBI" id="CHEBI:15378"/>
        <dbReference type="ChEBI" id="CHEBI:30616"/>
        <dbReference type="ChEBI" id="CHEBI:61548"/>
        <dbReference type="ChEBI" id="CHEBI:456216"/>
        <dbReference type="EC" id="2.7.1.1"/>
    </reaction>
    <physiologicalReaction direction="left-to-right" evidence="11">
        <dbReference type="Rhea" id="RHEA:17826"/>
    </physiologicalReaction>
</comment>
<evidence type="ECO:0000256" key="4">
    <source>
        <dbReference type="ARBA" id="ARBA00022679"/>
    </source>
</evidence>
<dbReference type="AlphaFoldDB" id="H2ZPF4"/>
<keyword evidence="5 14" id="KW-0547">Nucleotide-binding</keyword>
<proteinExistence type="inferred from homology"/>
<dbReference type="PANTHER" id="PTHR19443">
    <property type="entry name" value="HEXOKINASE"/>
    <property type="match status" value="1"/>
</dbReference>
<dbReference type="GO" id="GO:0001678">
    <property type="term" value="P:intracellular glucose homeostasis"/>
    <property type="evidence" value="ECO:0007669"/>
    <property type="project" value="InterPro"/>
</dbReference>
<dbReference type="eggNOG" id="KOG1369">
    <property type="taxonomic scope" value="Eukaryota"/>
</dbReference>
<evidence type="ECO:0000256" key="14">
    <source>
        <dbReference type="RuleBase" id="RU362007"/>
    </source>
</evidence>
<evidence type="ECO:0000256" key="13">
    <source>
        <dbReference type="ARBA" id="ARBA00059457"/>
    </source>
</evidence>
<evidence type="ECO:0000256" key="8">
    <source>
        <dbReference type="ARBA" id="ARBA00023152"/>
    </source>
</evidence>
<evidence type="ECO:0000259" key="15">
    <source>
        <dbReference type="Pfam" id="PF00349"/>
    </source>
</evidence>
<dbReference type="GO" id="GO:0005524">
    <property type="term" value="F:ATP binding"/>
    <property type="evidence" value="ECO:0007669"/>
    <property type="project" value="UniProtKB-UniRule"/>
</dbReference>
<dbReference type="FunFam" id="3.40.367.20:FF:000005">
    <property type="entry name" value="Phosphotransferase"/>
    <property type="match status" value="1"/>
</dbReference>
<comment type="pathway">
    <text evidence="2">Carbohydrate metabolism; hexose metabolism.</text>
</comment>
<feature type="domain" description="Hexokinase N-terminal" evidence="15">
    <location>
        <begin position="7"/>
        <end position="207"/>
    </location>
</feature>
<dbReference type="OMA" id="HYDQAFE"/>
<organism evidence="17 18">
    <name type="scientific">Ciona savignyi</name>
    <name type="common">Pacific transparent sea squirt</name>
    <dbReference type="NCBI Taxonomy" id="51511"/>
    <lineage>
        <taxon>Eukaryota</taxon>
        <taxon>Metazoa</taxon>
        <taxon>Chordata</taxon>
        <taxon>Tunicata</taxon>
        <taxon>Ascidiacea</taxon>
        <taxon>Phlebobranchia</taxon>
        <taxon>Cionidae</taxon>
        <taxon>Ciona</taxon>
    </lineage>
</organism>
<dbReference type="GO" id="GO:0006006">
    <property type="term" value="P:glucose metabolic process"/>
    <property type="evidence" value="ECO:0007669"/>
    <property type="project" value="TreeGrafter"/>
</dbReference>
<dbReference type="GeneTree" id="ENSGT00950000182787"/>
<dbReference type="Gene3D" id="3.40.367.20">
    <property type="match status" value="1"/>
</dbReference>
<dbReference type="Gene3D" id="3.30.420.40">
    <property type="match status" value="1"/>
</dbReference>
<dbReference type="HOGENOM" id="CLU_014393_5_3_1"/>
<dbReference type="PANTHER" id="PTHR19443:SF16">
    <property type="entry name" value="HEXOKINASE TYPE 1-RELATED"/>
    <property type="match status" value="1"/>
</dbReference>
<dbReference type="InterPro" id="IPR022672">
    <property type="entry name" value="Hexokinase_N"/>
</dbReference>
<dbReference type="UniPathway" id="UPA00242"/>
<evidence type="ECO:0000256" key="7">
    <source>
        <dbReference type="ARBA" id="ARBA00022840"/>
    </source>
</evidence>
<dbReference type="GO" id="GO:0008865">
    <property type="term" value="F:fructokinase activity"/>
    <property type="evidence" value="ECO:0007669"/>
    <property type="project" value="TreeGrafter"/>
</dbReference>
<dbReference type="Proteomes" id="UP000007875">
    <property type="component" value="Unassembled WGS sequence"/>
</dbReference>
<dbReference type="GO" id="GO:0006096">
    <property type="term" value="P:glycolytic process"/>
    <property type="evidence" value="ECO:0007669"/>
    <property type="project" value="UniProtKB-UniPathway"/>
</dbReference>
<evidence type="ECO:0000256" key="2">
    <source>
        <dbReference type="ARBA" id="ARBA00005028"/>
    </source>
</evidence>
<comment type="function">
    <text evidence="13">Catalyzes the phosphorylation of various hexoses to hexose 6-phosphate.</text>
</comment>
<evidence type="ECO:0000256" key="11">
    <source>
        <dbReference type="ARBA" id="ARBA00048160"/>
    </source>
</evidence>
<evidence type="ECO:0000259" key="16">
    <source>
        <dbReference type="Pfam" id="PF03727"/>
    </source>
</evidence>